<dbReference type="PANTHER" id="PTHR43178:SF5">
    <property type="entry name" value="LIPOAMIDE ACYLTRANSFERASE COMPONENT OF BRANCHED-CHAIN ALPHA-KETO ACID DEHYDROGENASE COMPLEX, MITOCHONDRIAL"/>
    <property type="match status" value="1"/>
</dbReference>
<dbReference type="InterPro" id="IPR036625">
    <property type="entry name" value="E3-bd_dom_sf"/>
</dbReference>
<dbReference type="PROSITE" id="PS50968">
    <property type="entry name" value="BIOTINYL_LIPOYL"/>
    <property type="match status" value="1"/>
</dbReference>
<feature type="compositionally biased region" description="Basic and acidic residues" evidence="8">
    <location>
        <begin position="216"/>
        <end position="246"/>
    </location>
</feature>
<evidence type="ECO:0000259" key="10">
    <source>
        <dbReference type="PROSITE" id="PS51826"/>
    </source>
</evidence>
<accession>A0ABT3R4G1</accession>
<dbReference type="Gene3D" id="2.40.50.100">
    <property type="match status" value="1"/>
</dbReference>
<feature type="compositionally biased region" description="Basic and acidic residues" evidence="8">
    <location>
        <begin position="179"/>
        <end position="196"/>
    </location>
</feature>
<evidence type="ECO:0000256" key="3">
    <source>
        <dbReference type="ARBA" id="ARBA00011484"/>
    </source>
</evidence>
<keyword evidence="5 7" id="KW-0450">Lipoyl</keyword>
<dbReference type="InterPro" id="IPR023213">
    <property type="entry name" value="CAT-like_dom_sf"/>
</dbReference>
<organism evidence="11 12">
    <name type="scientific">Roseibium salinum</name>
    <dbReference type="NCBI Taxonomy" id="1604349"/>
    <lineage>
        <taxon>Bacteria</taxon>
        <taxon>Pseudomonadati</taxon>
        <taxon>Pseudomonadota</taxon>
        <taxon>Alphaproteobacteria</taxon>
        <taxon>Hyphomicrobiales</taxon>
        <taxon>Stappiaceae</taxon>
        <taxon>Roseibium</taxon>
    </lineage>
</organism>
<feature type="domain" description="Peripheral subunit-binding (PSBD)" evidence="10">
    <location>
        <begin position="200"/>
        <end position="237"/>
    </location>
</feature>
<dbReference type="InterPro" id="IPR011053">
    <property type="entry name" value="Single_hybrid_motif"/>
</dbReference>
<name>A0ABT3R4G1_9HYPH</name>
<dbReference type="InterPro" id="IPR003016">
    <property type="entry name" value="2-oxoA_DH_lipoyl-BS"/>
</dbReference>
<proteinExistence type="inferred from homology"/>
<dbReference type="InterPro" id="IPR004167">
    <property type="entry name" value="PSBD"/>
</dbReference>
<dbReference type="PROSITE" id="PS00189">
    <property type="entry name" value="LIPOYL"/>
    <property type="match status" value="1"/>
</dbReference>
<dbReference type="RefSeq" id="WP_265963692.1">
    <property type="nucleotide sequence ID" value="NZ_JAPEVI010000003.1"/>
</dbReference>
<dbReference type="PROSITE" id="PS51826">
    <property type="entry name" value="PSBD"/>
    <property type="match status" value="1"/>
</dbReference>
<evidence type="ECO:0000313" key="11">
    <source>
        <dbReference type="EMBL" id="MCX2723941.1"/>
    </source>
</evidence>
<dbReference type="Gene3D" id="4.10.320.10">
    <property type="entry name" value="E3-binding domain"/>
    <property type="match status" value="1"/>
</dbReference>
<sequence>MAYEFRLQDPGEGIHEAEIIELKVSKGSHVKEGDDVLVAETDKAAVDIPTPVSGEVIEIRVSEGDIVEVGDVLMVIEEEGAEAAEDDEKASETQDGDEKEQDRERDEARDEARDEEEDQDEKEDHGDKAQDEGRDRQTTGKSKAAEAEPEAGRNKRKSEPKDAQEKETDAGASEEEKDEDRGKAEAGSEKTQRPEDGDVQATPAVRGLARELGVKLDEVTGSGEDGRILEEDVRKAAEGAQSREGKQAPAEDGVSERVKLRSLRRSTARRMTKAWREIPHVTHHDAIDITEIERMRRKHAADAEESGIKLTLTPFLMKALAGALVEHPRFNARFDAENQEIELVRAVNVGVALDTDRGLIVPVLRDVRRKTLLDLAEELTGISRQLGEDRASPEMLKGGTITLTNVGSIGGTGFTPIINPPQVAIFGAGRAELRQVLEGDIDRATAVTRLILPVCIAFDHRVNDGADAARFMNSVKLLMSDPQQFMLRS</sequence>
<evidence type="ECO:0000259" key="9">
    <source>
        <dbReference type="PROSITE" id="PS50968"/>
    </source>
</evidence>
<dbReference type="SUPFAM" id="SSF51230">
    <property type="entry name" value="Single hybrid motif"/>
    <property type="match status" value="1"/>
</dbReference>
<evidence type="ECO:0000256" key="2">
    <source>
        <dbReference type="ARBA" id="ARBA00007317"/>
    </source>
</evidence>
<evidence type="ECO:0000256" key="6">
    <source>
        <dbReference type="ARBA" id="ARBA00023315"/>
    </source>
</evidence>
<dbReference type="InterPro" id="IPR001078">
    <property type="entry name" value="2-oxoacid_DH_actylTfrase"/>
</dbReference>
<keyword evidence="6 7" id="KW-0012">Acyltransferase</keyword>
<feature type="domain" description="Lipoyl-binding" evidence="9">
    <location>
        <begin position="2"/>
        <end position="77"/>
    </location>
</feature>
<evidence type="ECO:0000256" key="1">
    <source>
        <dbReference type="ARBA" id="ARBA00001938"/>
    </source>
</evidence>
<feature type="compositionally biased region" description="Basic and acidic residues" evidence="8">
    <location>
        <begin position="100"/>
        <end position="112"/>
    </location>
</feature>
<dbReference type="EMBL" id="JAPEVI010000003">
    <property type="protein sequence ID" value="MCX2723941.1"/>
    <property type="molecule type" value="Genomic_DNA"/>
</dbReference>
<comment type="similarity">
    <text evidence="2 7">Belongs to the 2-oxoacid dehydrogenase family.</text>
</comment>
<dbReference type="Proteomes" id="UP001300261">
    <property type="component" value="Unassembled WGS sequence"/>
</dbReference>
<feature type="compositionally biased region" description="Basic and acidic residues" evidence="8">
    <location>
        <begin position="122"/>
        <end position="169"/>
    </location>
</feature>
<evidence type="ECO:0000256" key="7">
    <source>
        <dbReference type="RuleBase" id="RU003423"/>
    </source>
</evidence>
<dbReference type="InterPro" id="IPR050743">
    <property type="entry name" value="2-oxoacid_DH_E2_comp"/>
</dbReference>
<feature type="region of interest" description="Disordered" evidence="8">
    <location>
        <begin position="77"/>
        <end position="204"/>
    </location>
</feature>
<comment type="cofactor">
    <cofactor evidence="1 7">
        <name>(R)-lipoate</name>
        <dbReference type="ChEBI" id="CHEBI:83088"/>
    </cofactor>
</comment>
<gene>
    <name evidence="11" type="ORF">ON753_16430</name>
</gene>
<dbReference type="Gene3D" id="3.30.559.10">
    <property type="entry name" value="Chloramphenicol acetyltransferase-like domain"/>
    <property type="match status" value="1"/>
</dbReference>
<dbReference type="Pfam" id="PF02817">
    <property type="entry name" value="E3_binding"/>
    <property type="match status" value="1"/>
</dbReference>
<dbReference type="CDD" id="cd06849">
    <property type="entry name" value="lipoyl_domain"/>
    <property type="match status" value="1"/>
</dbReference>
<feature type="region of interest" description="Disordered" evidence="8">
    <location>
        <begin position="216"/>
        <end position="256"/>
    </location>
</feature>
<dbReference type="SUPFAM" id="SSF47005">
    <property type="entry name" value="Peripheral subunit-binding domain of 2-oxo acid dehydrogenase complex"/>
    <property type="match status" value="1"/>
</dbReference>
<dbReference type="Pfam" id="PF00364">
    <property type="entry name" value="Biotin_lipoyl"/>
    <property type="match status" value="1"/>
</dbReference>
<comment type="subunit">
    <text evidence="3">Forms a 24-polypeptide structural core with octahedral symmetry.</text>
</comment>
<comment type="caution">
    <text evidence="11">The sequence shown here is derived from an EMBL/GenBank/DDBJ whole genome shotgun (WGS) entry which is preliminary data.</text>
</comment>
<protein>
    <recommendedName>
        <fullName evidence="7">Dihydrolipoamide acetyltransferase component of pyruvate dehydrogenase complex</fullName>
        <ecNumber evidence="7">2.3.1.-</ecNumber>
    </recommendedName>
</protein>
<feature type="compositionally biased region" description="Acidic residues" evidence="8">
    <location>
        <begin position="77"/>
        <end position="99"/>
    </location>
</feature>
<keyword evidence="4 7" id="KW-0808">Transferase</keyword>
<evidence type="ECO:0000256" key="4">
    <source>
        <dbReference type="ARBA" id="ARBA00022679"/>
    </source>
</evidence>
<evidence type="ECO:0000313" key="12">
    <source>
        <dbReference type="Proteomes" id="UP001300261"/>
    </source>
</evidence>
<evidence type="ECO:0000256" key="8">
    <source>
        <dbReference type="SAM" id="MobiDB-lite"/>
    </source>
</evidence>
<dbReference type="SUPFAM" id="SSF52777">
    <property type="entry name" value="CoA-dependent acyltransferases"/>
    <property type="match status" value="1"/>
</dbReference>
<keyword evidence="12" id="KW-1185">Reference proteome</keyword>
<dbReference type="PANTHER" id="PTHR43178">
    <property type="entry name" value="DIHYDROLIPOAMIDE ACETYLTRANSFERASE COMPONENT OF PYRUVATE DEHYDROGENASE COMPLEX"/>
    <property type="match status" value="1"/>
</dbReference>
<dbReference type="InterPro" id="IPR000089">
    <property type="entry name" value="Biotin_lipoyl"/>
</dbReference>
<dbReference type="EC" id="2.3.1.-" evidence="7"/>
<evidence type="ECO:0000256" key="5">
    <source>
        <dbReference type="ARBA" id="ARBA00022823"/>
    </source>
</evidence>
<dbReference type="Pfam" id="PF00198">
    <property type="entry name" value="2-oxoacid_dh"/>
    <property type="match status" value="1"/>
</dbReference>
<reference evidence="11 12" key="1">
    <citation type="journal article" date="2016" name="Int. J. Syst. Evol. Microbiol.">
        <title>Labrenzia salina sp. nov., isolated from the rhizosphere of the halophyte Arthrocnemum macrostachyum.</title>
        <authorList>
            <person name="Camacho M."/>
            <person name="Redondo-Gomez S."/>
            <person name="Rodriguez-Llorente I."/>
            <person name="Rohde M."/>
            <person name="Sproer C."/>
            <person name="Schumann P."/>
            <person name="Klenk H.P."/>
            <person name="Montero-Calasanz M.D.C."/>
        </authorList>
    </citation>
    <scope>NUCLEOTIDE SEQUENCE [LARGE SCALE GENOMIC DNA]</scope>
    <source>
        <strain evidence="11 12">DSM 29163</strain>
    </source>
</reference>